<dbReference type="PANTHER" id="PTHR46599:SF3">
    <property type="entry name" value="PIGGYBAC TRANSPOSABLE ELEMENT-DERIVED PROTEIN 4"/>
    <property type="match status" value="1"/>
</dbReference>
<dbReference type="InterPro" id="IPR029526">
    <property type="entry name" value="PGBD"/>
</dbReference>
<dbReference type="AlphaFoldDB" id="A0A1B6F9U3"/>
<dbReference type="EMBL" id="GECZ01022789">
    <property type="protein sequence ID" value="JAS46980.1"/>
    <property type="molecule type" value="Transcribed_RNA"/>
</dbReference>
<gene>
    <name evidence="2" type="ORF">g.2499</name>
</gene>
<proteinExistence type="predicted"/>
<name>A0A1B6F9U3_9HEMI</name>
<dbReference type="Pfam" id="PF13843">
    <property type="entry name" value="DDE_Tnp_1_7"/>
    <property type="match status" value="1"/>
</dbReference>
<feature type="non-terminal residue" evidence="2">
    <location>
        <position position="1"/>
    </location>
</feature>
<reference evidence="2" key="1">
    <citation type="submission" date="2015-11" db="EMBL/GenBank/DDBJ databases">
        <title>De novo transcriptome assembly of four potential Pierce s Disease insect vectors from Arizona vineyards.</title>
        <authorList>
            <person name="Tassone E.E."/>
        </authorList>
    </citation>
    <scope>NUCLEOTIDE SEQUENCE</scope>
</reference>
<feature type="non-terminal residue" evidence="2">
    <location>
        <position position="473"/>
    </location>
</feature>
<evidence type="ECO:0000259" key="1">
    <source>
        <dbReference type="Pfam" id="PF13843"/>
    </source>
</evidence>
<evidence type="ECO:0000313" key="2">
    <source>
        <dbReference type="EMBL" id="JAS46980.1"/>
    </source>
</evidence>
<dbReference type="PANTHER" id="PTHR46599">
    <property type="entry name" value="PIGGYBAC TRANSPOSABLE ELEMENT-DERIVED PROTEIN 4"/>
    <property type="match status" value="1"/>
</dbReference>
<feature type="domain" description="PiggyBac transposable element-derived protein" evidence="1">
    <location>
        <begin position="17"/>
        <end position="379"/>
    </location>
</feature>
<protein>
    <recommendedName>
        <fullName evidence="1">PiggyBac transposable element-derived protein domain-containing protein</fullName>
    </recommendedName>
</protein>
<organism evidence="2">
    <name type="scientific">Cuerna arida</name>
    <dbReference type="NCBI Taxonomy" id="1464854"/>
    <lineage>
        <taxon>Eukaryota</taxon>
        <taxon>Metazoa</taxon>
        <taxon>Ecdysozoa</taxon>
        <taxon>Arthropoda</taxon>
        <taxon>Hexapoda</taxon>
        <taxon>Insecta</taxon>
        <taxon>Pterygota</taxon>
        <taxon>Neoptera</taxon>
        <taxon>Paraneoptera</taxon>
        <taxon>Hemiptera</taxon>
        <taxon>Auchenorrhyncha</taxon>
        <taxon>Membracoidea</taxon>
        <taxon>Cicadellidae</taxon>
        <taxon>Cicadellinae</taxon>
        <taxon>Proconiini</taxon>
        <taxon>Cuerna</taxon>
    </lineage>
</organism>
<sequence length="473" mass="54955">QPGLNAHSNRKLGQTPTAQQCFSEFLGDEFFEMLCVETNDYAAKHLSNPVRPKKSYERNWKPVNLSEMKAYIALYMLMGQVKKGAIQEYWSKRKIIETTIFSEVMSFIRFNQISRFLHFADSDYTEHGDKLKKLRPVISYLENKFQRTLSMEKNLSIDESLVKLRARLSYIQFNPKKRARFGVKIYKICESPSGYCAGFKIYVGEDKTPDLPASSAVVLHLAEPFLNLGHVIYIDNWYTSPDLCKTLLQNKTHVVGTANQIRKNMPEDFVGTAYQLERGDAVRRSTDGILAVQWKDRKVVQVLSTIHKGIDMSVAKEKTIRGETVEVIKPQCVIDYNNGMLGVDVQDQRLASFPIMRRTIKAYKKIFFYLIDLTVFNSFCVWRKVNQKNMRYRLYRHDLIEQILQQVTLTTRTSPGRPSVDNPLRLQAKQWAHFPMQIPPTEKKQFPSRNCKVCYKHKKRSEVRWMCKKCGVA</sequence>
<accession>A0A1B6F9U3</accession>